<evidence type="ECO:0000313" key="3">
    <source>
        <dbReference type="Proteomes" id="UP000509303"/>
    </source>
</evidence>
<evidence type="ECO:0000313" key="2">
    <source>
        <dbReference type="EMBL" id="QKW48678.1"/>
    </source>
</evidence>
<proteinExistence type="predicted"/>
<keyword evidence="3" id="KW-1185">Reference proteome</keyword>
<evidence type="ECO:0000256" key="1">
    <source>
        <dbReference type="SAM" id="Phobius"/>
    </source>
</evidence>
<feature type="transmembrane region" description="Helical" evidence="1">
    <location>
        <begin position="12"/>
        <end position="29"/>
    </location>
</feature>
<organism evidence="2 3">
    <name type="scientific">Streptomyces buecherae</name>
    <dbReference type="NCBI Taxonomy" id="2763006"/>
    <lineage>
        <taxon>Bacteria</taxon>
        <taxon>Bacillati</taxon>
        <taxon>Actinomycetota</taxon>
        <taxon>Actinomycetes</taxon>
        <taxon>Kitasatosporales</taxon>
        <taxon>Streptomycetaceae</taxon>
        <taxon>Streptomyces</taxon>
    </lineage>
</organism>
<dbReference type="EMBL" id="CP054929">
    <property type="protein sequence ID" value="QKW48678.1"/>
    <property type="molecule type" value="Genomic_DNA"/>
</dbReference>
<keyword evidence="1" id="KW-1133">Transmembrane helix</keyword>
<feature type="transmembrane region" description="Helical" evidence="1">
    <location>
        <begin position="171"/>
        <end position="190"/>
    </location>
</feature>
<dbReference type="AlphaFoldDB" id="A0A7H8N3S3"/>
<gene>
    <name evidence="2" type="ORF">HUT08_02975</name>
</gene>
<feature type="transmembrane region" description="Helical" evidence="1">
    <location>
        <begin position="62"/>
        <end position="82"/>
    </location>
</feature>
<name>A0A7H8N3S3_9ACTN</name>
<feature type="transmembrane region" description="Helical" evidence="1">
    <location>
        <begin position="35"/>
        <end position="55"/>
    </location>
</feature>
<keyword evidence="1" id="KW-0812">Transmembrane</keyword>
<dbReference type="RefSeq" id="WP_176160411.1">
    <property type="nucleotide sequence ID" value="NZ_CP054929.1"/>
</dbReference>
<accession>A0A7H8N3S3</accession>
<keyword evidence="1" id="KW-0472">Membrane</keyword>
<protein>
    <submittedName>
        <fullName evidence="2">PE-PGRS family protein</fullName>
    </submittedName>
</protein>
<sequence>MEAGHVLRGLRAAVFAAVCVLLAAAGHVVMSATPIPLWAVGVALLGTGGAAWCAAGRERGPLLIMSLTAGAQMALHTLFSVAQTGVGGHGAGHGQHAHAAPSAAGASDALRERIAAGEAVLPPSCGLPNPLVGGEGSAAGGDGLGQHVAGLGQDVLSSAHTMALHDGHGGLGMWSAHLLVALVCGVWLCGGEQAAFRVGRALAVRLFAPLYVLFGDTAPGPQPEHGRSRGSHEARRPRLLLLVHVIATRGPPPGIAVA</sequence>
<reference evidence="2 3" key="1">
    <citation type="submission" date="2020-06" db="EMBL/GenBank/DDBJ databases">
        <title>Genome mining for natural products.</title>
        <authorList>
            <person name="Zhang B."/>
            <person name="Shi J."/>
            <person name="Ge H."/>
        </authorList>
    </citation>
    <scope>NUCLEOTIDE SEQUENCE [LARGE SCALE GENOMIC DNA]</scope>
    <source>
        <strain evidence="2 3">NA00687</strain>
    </source>
</reference>
<dbReference type="Proteomes" id="UP000509303">
    <property type="component" value="Chromosome"/>
</dbReference>